<dbReference type="GeneID" id="64704973"/>
<dbReference type="AlphaFoldDB" id="A0A9P7ESN1"/>
<keyword evidence="3" id="KW-1185">Reference proteome</keyword>
<gene>
    <name evidence="2" type="ORF">F5147DRAFT_781866</name>
</gene>
<feature type="compositionally biased region" description="Acidic residues" evidence="1">
    <location>
        <begin position="7"/>
        <end position="24"/>
    </location>
</feature>
<feature type="region of interest" description="Disordered" evidence="1">
    <location>
        <begin position="1"/>
        <end position="34"/>
    </location>
</feature>
<evidence type="ECO:0000313" key="3">
    <source>
        <dbReference type="Proteomes" id="UP000823399"/>
    </source>
</evidence>
<dbReference type="RefSeq" id="XP_041284767.1">
    <property type="nucleotide sequence ID" value="XM_041442714.1"/>
</dbReference>
<dbReference type="EMBL" id="JABBWM010000158">
    <property type="protein sequence ID" value="KAG2085833.1"/>
    <property type="molecule type" value="Genomic_DNA"/>
</dbReference>
<accession>A0A9P7ESN1</accession>
<dbReference type="InterPro" id="IPR046521">
    <property type="entry name" value="DUF6698"/>
</dbReference>
<organism evidence="2 3">
    <name type="scientific">Suillus discolor</name>
    <dbReference type="NCBI Taxonomy" id="1912936"/>
    <lineage>
        <taxon>Eukaryota</taxon>
        <taxon>Fungi</taxon>
        <taxon>Dikarya</taxon>
        <taxon>Basidiomycota</taxon>
        <taxon>Agaricomycotina</taxon>
        <taxon>Agaricomycetes</taxon>
        <taxon>Agaricomycetidae</taxon>
        <taxon>Boletales</taxon>
        <taxon>Suillineae</taxon>
        <taxon>Suillaceae</taxon>
        <taxon>Suillus</taxon>
    </lineage>
</organism>
<protein>
    <submittedName>
        <fullName evidence="2">Uncharacterized protein</fullName>
    </submittedName>
</protein>
<evidence type="ECO:0000256" key="1">
    <source>
        <dbReference type="SAM" id="MobiDB-lite"/>
    </source>
</evidence>
<reference evidence="2" key="1">
    <citation type="journal article" date="2020" name="New Phytol.">
        <title>Comparative genomics reveals dynamic genome evolution in host specialist ectomycorrhizal fungi.</title>
        <authorList>
            <person name="Lofgren L.A."/>
            <person name="Nguyen N.H."/>
            <person name="Vilgalys R."/>
            <person name="Ruytinx J."/>
            <person name="Liao H.L."/>
            <person name="Branco S."/>
            <person name="Kuo A."/>
            <person name="LaButti K."/>
            <person name="Lipzen A."/>
            <person name="Andreopoulos W."/>
            <person name="Pangilinan J."/>
            <person name="Riley R."/>
            <person name="Hundley H."/>
            <person name="Na H."/>
            <person name="Barry K."/>
            <person name="Grigoriev I.V."/>
            <person name="Stajich J.E."/>
            <person name="Kennedy P.G."/>
        </authorList>
    </citation>
    <scope>NUCLEOTIDE SEQUENCE</scope>
    <source>
        <strain evidence="2">FC423</strain>
    </source>
</reference>
<evidence type="ECO:0000313" key="2">
    <source>
        <dbReference type="EMBL" id="KAG2085833.1"/>
    </source>
</evidence>
<comment type="caution">
    <text evidence="2">The sequence shown here is derived from an EMBL/GenBank/DDBJ whole genome shotgun (WGS) entry which is preliminary data.</text>
</comment>
<dbReference type="Proteomes" id="UP000823399">
    <property type="component" value="Unassembled WGS sequence"/>
</dbReference>
<proteinExistence type="predicted"/>
<sequence>MPVGNSDGEDFEAELDTVSDAETSDAEHSSDDDLDVLRTVLSVPQPDAPMHEVHKALKTTQQARNRTLKKTSVLDTKIITQGKTYALFYHFWVIPGVFPTTPQPDVDPCSPTPWTSPEAKLNGAMAELYQCVPKDLHKSMEKYTPFDSLFCAAVSAERSNIVHAIKGCAGIIFSMLKLDPLLFTSQTDIRKRDNKDLLDLLKKKREGDYIRLAPVLFARPDAMTANEFLKSPVLIKIVSVEMYGKKILSGKVKGQKARGQRCNAQCVTEGLIAGAAVMARFLLTHDPEFTAIGAETKINYQADYDFYLERLFKCTPWACSIMNYFNEEVFNVTSQSRVPLANDSPIVSPP</sequence>
<name>A0A9P7ESN1_9AGAM</name>
<dbReference type="OrthoDB" id="2857391at2759"/>
<dbReference type="Pfam" id="PF20414">
    <property type="entry name" value="DUF6698"/>
    <property type="match status" value="1"/>
</dbReference>